<evidence type="ECO:0000256" key="1">
    <source>
        <dbReference type="ARBA" id="ARBA00008857"/>
    </source>
</evidence>
<dbReference type="PANTHER" id="PTHR30629:SF2">
    <property type="entry name" value="PROPHAGE INTEGRASE INTS-RELATED"/>
    <property type="match status" value="1"/>
</dbReference>
<evidence type="ECO:0000256" key="4">
    <source>
        <dbReference type="ARBA" id="ARBA00023172"/>
    </source>
</evidence>
<keyword evidence="5" id="KW-1179">Viral genome integration</keyword>
<dbReference type="Pfam" id="PF00589">
    <property type="entry name" value="Phage_integrase"/>
    <property type="match status" value="1"/>
</dbReference>
<dbReference type="GO" id="GO:0006310">
    <property type="term" value="P:DNA recombination"/>
    <property type="evidence" value="ECO:0007669"/>
    <property type="project" value="UniProtKB-KW"/>
</dbReference>
<dbReference type="SUPFAM" id="SSF56349">
    <property type="entry name" value="DNA breaking-rejoining enzymes"/>
    <property type="match status" value="1"/>
</dbReference>
<dbReference type="GO" id="GO:0075713">
    <property type="term" value="P:establishment of integrated proviral latency"/>
    <property type="evidence" value="ECO:0007669"/>
    <property type="project" value="UniProtKB-KW"/>
</dbReference>
<keyword evidence="4" id="KW-0233">DNA recombination</keyword>
<comment type="similarity">
    <text evidence="1">Belongs to the 'phage' integrase family.</text>
</comment>
<proteinExistence type="inferred from homology"/>
<evidence type="ECO:0000256" key="3">
    <source>
        <dbReference type="ARBA" id="ARBA00023125"/>
    </source>
</evidence>
<dbReference type="InterPro" id="IPR050808">
    <property type="entry name" value="Phage_Integrase"/>
</dbReference>
<organism evidence="9">
    <name type="scientific">mine drainage metagenome</name>
    <dbReference type="NCBI Taxonomy" id="410659"/>
    <lineage>
        <taxon>unclassified sequences</taxon>
        <taxon>metagenomes</taxon>
        <taxon>ecological metagenomes</taxon>
    </lineage>
</organism>
<dbReference type="InterPro" id="IPR038488">
    <property type="entry name" value="Integrase_DNA-bd_sf"/>
</dbReference>
<dbReference type="InterPro" id="IPR002104">
    <property type="entry name" value="Integrase_catalytic"/>
</dbReference>
<dbReference type="GO" id="GO:0046718">
    <property type="term" value="P:symbiont entry into host cell"/>
    <property type="evidence" value="ECO:0007669"/>
    <property type="project" value="UniProtKB-KW"/>
</dbReference>
<sequence>MALTDTEIRRSKPALKPYKLADGGGLHLLVTPSGGRLWRWKYRFQGTEKQLSIGRYPDFSLANARERRDAARKRLANGIDPMAERMAEKTAVKVATDHTFEKIAELWLEHWRGNKSARHASTTVNRLKVNVYPVLGNRPIAEIEPIEVVQLAKGIESRGASDMAQRILQIVGMVFRYAVAHGYSKRNPSAEFRTSDILKPTQKVNMARIDARELPALLRSIEVYEGRQLTRLAIKFMALTFVRTSELIGARWEEVDLEASRWSIPATRMKMRTPHFVPLSRQAVEVLELLRTISGSGELVFPGEQDSTKPMSNMTILKALERMGYKGRMTGHGFRGLASTILHEQGYAHEHIELQLAHAPRNAVSAAYNHALYLEPRAKMMQDWADFLEQTQRGGKVLPFRNSAA</sequence>
<dbReference type="Gene3D" id="1.10.443.10">
    <property type="entry name" value="Intergrase catalytic core"/>
    <property type="match status" value="1"/>
</dbReference>
<evidence type="ECO:0000259" key="7">
    <source>
        <dbReference type="PROSITE" id="PS51898"/>
    </source>
</evidence>
<evidence type="ECO:0000256" key="5">
    <source>
        <dbReference type="ARBA" id="ARBA00023195"/>
    </source>
</evidence>
<dbReference type="AlphaFoldDB" id="E6Q034"/>
<evidence type="ECO:0000259" key="8">
    <source>
        <dbReference type="PROSITE" id="PS51900"/>
    </source>
</evidence>
<dbReference type="Gene3D" id="1.10.150.130">
    <property type="match status" value="1"/>
</dbReference>
<dbReference type="InterPro" id="IPR025166">
    <property type="entry name" value="Integrase_DNA_bind_dom"/>
</dbReference>
<dbReference type="InterPro" id="IPR044068">
    <property type="entry name" value="CB"/>
</dbReference>
<dbReference type="GO" id="GO:0003677">
    <property type="term" value="F:DNA binding"/>
    <property type="evidence" value="ECO:0007669"/>
    <property type="project" value="UniProtKB-KW"/>
</dbReference>
<dbReference type="CDD" id="cd00801">
    <property type="entry name" value="INT_P4_C"/>
    <property type="match status" value="1"/>
</dbReference>
<accession>E6Q034</accession>
<reference evidence="9" key="1">
    <citation type="submission" date="2009-10" db="EMBL/GenBank/DDBJ databases">
        <title>Diversity of trophic interactions inside an arsenic-rich microbial ecosystem.</title>
        <authorList>
            <person name="Bertin P.N."/>
            <person name="Heinrich-Salmeron A."/>
            <person name="Pelletier E."/>
            <person name="Goulhen-Chollet F."/>
            <person name="Arsene-Ploetze F."/>
            <person name="Gallien S."/>
            <person name="Calteau A."/>
            <person name="Vallenet D."/>
            <person name="Casiot C."/>
            <person name="Chane-Woon-Ming B."/>
            <person name="Giloteaux L."/>
            <person name="Barakat M."/>
            <person name="Bonnefoy V."/>
            <person name="Bruneel O."/>
            <person name="Chandler M."/>
            <person name="Cleiss J."/>
            <person name="Duran R."/>
            <person name="Elbaz-Poulichet F."/>
            <person name="Fonknechten N."/>
            <person name="Lauga B."/>
            <person name="Mornico D."/>
            <person name="Ortet P."/>
            <person name="Schaeffer C."/>
            <person name="Siguier P."/>
            <person name="Alexander Thil Smith A."/>
            <person name="Van Dorsselaer A."/>
            <person name="Weissenbach J."/>
            <person name="Medigue C."/>
            <person name="Le Paslier D."/>
        </authorList>
    </citation>
    <scope>NUCLEOTIDE SEQUENCE</scope>
</reference>
<dbReference type="InterPro" id="IPR053876">
    <property type="entry name" value="Phage_int_M"/>
</dbReference>
<dbReference type="GO" id="GO:0015074">
    <property type="term" value="P:DNA integration"/>
    <property type="evidence" value="ECO:0007669"/>
    <property type="project" value="UniProtKB-KW"/>
</dbReference>
<keyword evidence="6" id="KW-1160">Virus entry into host cell</keyword>
<keyword evidence="2" id="KW-0229">DNA integration</keyword>
<dbReference type="InterPro" id="IPR011010">
    <property type="entry name" value="DNA_brk_join_enz"/>
</dbReference>
<evidence type="ECO:0000313" key="9">
    <source>
        <dbReference type="EMBL" id="CBI00543.1"/>
    </source>
</evidence>
<dbReference type="InterPro" id="IPR010998">
    <property type="entry name" value="Integrase_recombinase_N"/>
</dbReference>
<dbReference type="GO" id="GO:0044826">
    <property type="term" value="P:viral genome integration into host DNA"/>
    <property type="evidence" value="ECO:0007669"/>
    <property type="project" value="UniProtKB-KW"/>
</dbReference>
<evidence type="ECO:0000256" key="6">
    <source>
        <dbReference type="ARBA" id="ARBA00023296"/>
    </source>
</evidence>
<dbReference type="InterPro" id="IPR013762">
    <property type="entry name" value="Integrase-like_cat_sf"/>
</dbReference>
<evidence type="ECO:0000256" key="2">
    <source>
        <dbReference type="ARBA" id="ARBA00022908"/>
    </source>
</evidence>
<feature type="domain" description="Core-binding (CB)" evidence="8">
    <location>
        <begin position="98"/>
        <end position="179"/>
    </location>
</feature>
<dbReference type="EMBL" id="CABN01000149">
    <property type="protein sequence ID" value="CBI00543.1"/>
    <property type="molecule type" value="Genomic_DNA"/>
</dbReference>
<protein>
    <submittedName>
        <fullName evidence="9">Putative integrase</fullName>
    </submittedName>
</protein>
<gene>
    <name evidence="9" type="ORF">CARN3_0086</name>
</gene>
<dbReference type="Gene3D" id="3.30.160.390">
    <property type="entry name" value="Integrase, DNA-binding domain"/>
    <property type="match status" value="1"/>
</dbReference>
<dbReference type="PANTHER" id="PTHR30629">
    <property type="entry name" value="PROPHAGE INTEGRASE"/>
    <property type="match status" value="1"/>
</dbReference>
<dbReference type="Pfam" id="PF22022">
    <property type="entry name" value="Phage_int_M"/>
    <property type="match status" value="1"/>
</dbReference>
<name>E6Q034_9ZZZZ</name>
<feature type="domain" description="Tyr recombinase" evidence="7">
    <location>
        <begin position="204"/>
        <end position="381"/>
    </location>
</feature>
<dbReference type="PROSITE" id="PS51898">
    <property type="entry name" value="TYR_RECOMBINASE"/>
    <property type="match status" value="1"/>
</dbReference>
<keyword evidence="3" id="KW-0238">DNA-binding</keyword>
<dbReference type="Pfam" id="PF13356">
    <property type="entry name" value="Arm-DNA-bind_3"/>
    <property type="match status" value="1"/>
</dbReference>
<dbReference type="PROSITE" id="PS51900">
    <property type="entry name" value="CB"/>
    <property type="match status" value="1"/>
</dbReference>
<comment type="caution">
    <text evidence="9">The sequence shown here is derived from an EMBL/GenBank/DDBJ whole genome shotgun (WGS) entry which is preliminary data.</text>
</comment>